<protein>
    <submittedName>
        <fullName evidence="2">Uncharacterized protein</fullName>
    </submittedName>
</protein>
<dbReference type="AlphaFoldDB" id="A0A2P2IP84"/>
<sequence length="109" mass="11532">MTPQIPPKKNPPLNLAHPSAVCSWSGSFFLPVKVRLGAIDGSPSLNCAIPYMVKQMLNITTRPPAASDPAAPAYSVFLNGPALTNGPTRRKPCANPTSIPRRSGLTAVR</sequence>
<proteinExistence type="predicted"/>
<reference evidence="2" key="1">
    <citation type="submission" date="2018-02" db="EMBL/GenBank/DDBJ databases">
        <title>Rhizophora mucronata_Transcriptome.</title>
        <authorList>
            <person name="Meera S.P."/>
            <person name="Sreeshan A."/>
            <person name="Augustine A."/>
        </authorList>
    </citation>
    <scope>NUCLEOTIDE SEQUENCE</scope>
    <source>
        <tissue evidence="2">Leaf</tissue>
    </source>
</reference>
<feature type="region of interest" description="Disordered" evidence="1">
    <location>
        <begin position="81"/>
        <end position="109"/>
    </location>
</feature>
<dbReference type="EMBL" id="GGEC01002538">
    <property type="protein sequence ID" value="MBW83021.1"/>
    <property type="molecule type" value="Transcribed_RNA"/>
</dbReference>
<accession>A0A2P2IP84</accession>
<evidence type="ECO:0000256" key="1">
    <source>
        <dbReference type="SAM" id="MobiDB-lite"/>
    </source>
</evidence>
<name>A0A2P2IP84_RHIMU</name>
<evidence type="ECO:0000313" key="2">
    <source>
        <dbReference type="EMBL" id="MBW83021.1"/>
    </source>
</evidence>
<organism evidence="2">
    <name type="scientific">Rhizophora mucronata</name>
    <name type="common">Asiatic mangrove</name>
    <dbReference type="NCBI Taxonomy" id="61149"/>
    <lineage>
        <taxon>Eukaryota</taxon>
        <taxon>Viridiplantae</taxon>
        <taxon>Streptophyta</taxon>
        <taxon>Embryophyta</taxon>
        <taxon>Tracheophyta</taxon>
        <taxon>Spermatophyta</taxon>
        <taxon>Magnoliopsida</taxon>
        <taxon>eudicotyledons</taxon>
        <taxon>Gunneridae</taxon>
        <taxon>Pentapetalae</taxon>
        <taxon>rosids</taxon>
        <taxon>fabids</taxon>
        <taxon>Malpighiales</taxon>
        <taxon>Rhizophoraceae</taxon>
        <taxon>Rhizophora</taxon>
    </lineage>
</organism>